<proteinExistence type="predicted"/>
<dbReference type="EMBL" id="JAWQEG010002936">
    <property type="protein sequence ID" value="KAK3868863.1"/>
    <property type="molecule type" value="Genomic_DNA"/>
</dbReference>
<keyword evidence="3" id="KW-1185">Reference proteome</keyword>
<comment type="caution">
    <text evidence="2">The sequence shown here is derived from an EMBL/GenBank/DDBJ whole genome shotgun (WGS) entry which is preliminary data.</text>
</comment>
<evidence type="ECO:0000313" key="3">
    <source>
        <dbReference type="Proteomes" id="UP001286313"/>
    </source>
</evidence>
<organism evidence="2 3">
    <name type="scientific">Petrolisthes cinctipes</name>
    <name type="common">Flat porcelain crab</name>
    <dbReference type="NCBI Taxonomy" id="88211"/>
    <lineage>
        <taxon>Eukaryota</taxon>
        <taxon>Metazoa</taxon>
        <taxon>Ecdysozoa</taxon>
        <taxon>Arthropoda</taxon>
        <taxon>Crustacea</taxon>
        <taxon>Multicrustacea</taxon>
        <taxon>Malacostraca</taxon>
        <taxon>Eumalacostraca</taxon>
        <taxon>Eucarida</taxon>
        <taxon>Decapoda</taxon>
        <taxon>Pleocyemata</taxon>
        <taxon>Anomura</taxon>
        <taxon>Galatheoidea</taxon>
        <taxon>Porcellanidae</taxon>
        <taxon>Petrolisthes</taxon>
    </lineage>
</organism>
<dbReference type="AlphaFoldDB" id="A0AAE1F9U8"/>
<sequence>MKEREEEGEKGEKDIGPNIKGEEEGEGPDLRGKDEGEGREKGVREKDIEPGIKGGEEGEGPDLRDISPPPTPPFTPTSPALRLTPISLRAEVLD</sequence>
<evidence type="ECO:0000313" key="2">
    <source>
        <dbReference type="EMBL" id="KAK3868863.1"/>
    </source>
</evidence>
<name>A0AAE1F9U8_PETCI</name>
<gene>
    <name evidence="2" type="ORF">Pcinc_025771</name>
</gene>
<dbReference type="Proteomes" id="UP001286313">
    <property type="component" value="Unassembled WGS sequence"/>
</dbReference>
<feature type="compositionally biased region" description="Basic and acidic residues" evidence="1">
    <location>
        <begin position="1"/>
        <end position="15"/>
    </location>
</feature>
<protein>
    <submittedName>
        <fullName evidence="2">Uncharacterized protein</fullName>
    </submittedName>
</protein>
<reference evidence="2" key="1">
    <citation type="submission" date="2023-10" db="EMBL/GenBank/DDBJ databases">
        <title>Genome assemblies of two species of porcelain crab, Petrolisthes cinctipes and Petrolisthes manimaculis (Anomura: Porcellanidae).</title>
        <authorList>
            <person name="Angst P."/>
        </authorList>
    </citation>
    <scope>NUCLEOTIDE SEQUENCE</scope>
    <source>
        <strain evidence="2">PB745_01</strain>
        <tissue evidence="2">Gill</tissue>
    </source>
</reference>
<feature type="compositionally biased region" description="Pro residues" evidence="1">
    <location>
        <begin position="67"/>
        <end position="76"/>
    </location>
</feature>
<accession>A0AAE1F9U8</accession>
<feature type="region of interest" description="Disordered" evidence="1">
    <location>
        <begin position="1"/>
        <end position="94"/>
    </location>
</feature>
<evidence type="ECO:0000256" key="1">
    <source>
        <dbReference type="SAM" id="MobiDB-lite"/>
    </source>
</evidence>
<feature type="compositionally biased region" description="Basic and acidic residues" evidence="1">
    <location>
        <begin position="28"/>
        <end position="65"/>
    </location>
</feature>